<protein>
    <submittedName>
        <fullName evidence="1">Uncharacterized protein</fullName>
    </submittedName>
</protein>
<sequence>MERLSIAVKDAWESGTRADCRWEKSRWGAEAAEYGKHSGPRTAVVILREVEHVQAREEGREMDILRRPPA</sequence>
<evidence type="ECO:0000313" key="1">
    <source>
        <dbReference type="EMBL" id="KAJ1139486.1"/>
    </source>
</evidence>
<name>A0AAV7QGA2_PLEWA</name>
<dbReference type="Proteomes" id="UP001066276">
    <property type="component" value="Chromosome 6"/>
</dbReference>
<dbReference type="EMBL" id="JANPWB010000010">
    <property type="protein sequence ID" value="KAJ1139486.1"/>
    <property type="molecule type" value="Genomic_DNA"/>
</dbReference>
<proteinExistence type="predicted"/>
<comment type="caution">
    <text evidence="1">The sequence shown here is derived from an EMBL/GenBank/DDBJ whole genome shotgun (WGS) entry which is preliminary data.</text>
</comment>
<organism evidence="1 2">
    <name type="scientific">Pleurodeles waltl</name>
    <name type="common">Iberian ribbed newt</name>
    <dbReference type="NCBI Taxonomy" id="8319"/>
    <lineage>
        <taxon>Eukaryota</taxon>
        <taxon>Metazoa</taxon>
        <taxon>Chordata</taxon>
        <taxon>Craniata</taxon>
        <taxon>Vertebrata</taxon>
        <taxon>Euteleostomi</taxon>
        <taxon>Amphibia</taxon>
        <taxon>Batrachia</taxon>
        <taxon>Caudata</taxon>
        <taxon>Salamandroidea</taxon>
        <taxon>Salamandridae</taxon>
        <taxon>Pleurodelinae</taxon>
        <taxon>Pleurodeles</taxon>
    </lineage>
</organism>
<evidence type="ECO:0000313" key="2">
    <source>
        <dbReference type="Proteomes" id="UP001066276"/>
    </source>
</evidence>
<gene>
    <name evidence="1" type="ORF">NDU88_005857</name>
</gene>
<keyword evidence="2" id="KW-1185">Reference proteome</keyword>
<dbReference type="AlphaFoldDB" id="A0AAV7QGA2"/>
<accession>A0AAV7QGA2</accession>
<reference evidence="1" key="1">
    <citation type="journal article" date="2022" name="bioRxiv">
        <title>Sequencing and chromosome-scale assembly of the giantPleurodeles waltlgenome.</title>
        <authorList>
            <person name="Brown T."/>
            <person name="Elewa A."/>
            <person name="Iarovenko S."/>
            <person name="Subramanian E."/>
            <person name="Araus A.J."/>
            <person name="Petzold A."/>
            <person name="Susuki M."/>
            <person name="Suzuki K.-i.T."/>
            <person name="Hayashi T."/>
            <person name="Toyoda A."/>
            <person name="Oliveira C."/>
            <person name="Osipova E."/>
            <person name="Leigh N.D."/>
            <person name="Simon A."/>
            <person name="Yun M.H."/>
        </authorList>
    </citation>
    <scope>NUCLEOTIDE SEQUENCE</scope>
    <source>
        <strain evidence="1">20211129_DDA</strain>
        <tissue evidence="1">Liver</tissue>
    </source>
</reference>